<comment type="similarity">
    <text evidence="1">Belongs to the 'GDSL' lipolytic enzyme family.</text>
</comment>
<dbReference type="InterPro" id="IPR035669">
    <property type="entry name" value="SGNH_plant_lipase-like"/>
</dbReference>
<dbReference type="SUPFAM" id="SSF52266">
    <property type="entry name" value="SGNH hydrolase"/>
    <property type="match status" value="1"/>
</dbReference>
<dbReference type="PANTHER" id="PTHR45642:SF135">
    <property type="entry name" value="GDSL ESTERASE_LIPASE EXL2"/>
    <property type="match status" value="1"/>
</dbReference>
<dbReference type="InterPro" id="IPR050592">
    <property type="entry name" value="GDSL_lipolytic_enzyme"/>
</dbReference>
<dbReference type="PROSITE" id="PS51257">
    <property type="entry name" value="PROKAR_LIPOPROTEIN"/>
    <property type="match status" value="1"/>
</dbReference>
<dbReference type="PROSITE" id="PS01098">
    <property type="entry name" value="LIPASE_GDSL_SER"/>
    <property type="match status" value="1"/>
</dbReference>
<dbReference type="EMBL" id="CAXHTB010000025">
    <property type="protein sequence ID" value="CAL0333195.1"/>
    <property type="molecule type" value="Genomic_DNA"/>
</dbReference>
<protein>
    <recommendedName>
        <fullName evidence="4">GDSL esterase/lipase EXL3</fullName>
    </recommendedName>
</protein>
<evidence type="ECO:0000256" key="1">
    <source>
        <dbReference type="ARBA" id="ARBA00008668"/>
    </source>
</evidence>
<dbReference type="Pfam" id="PF00657">
    <property type="entry name" value="Lipase_GDSL"/>
    <property type="match status" value="1"/>
</dbReference>
<dbReference type="InterPro" id="IPR036514">
    <property type="entry name" value="SGNH_hydro_sf"/>
</dbReference>
<dbReference type="GO" id="GO:0006629">
    <property type="term" value="P:lipid metabolic process"/>
    <property type="evidence" value="ECO:0007669"/>
    <property type="project" value="InterPro"/>
</dbReference>
<dbReference type="InterPro" id="IPR008265">
    <property type="entry name" value="Lipase_GDSL_AS"/>
</dbReference>
<accession>A0AAV1YH68</accession>
<comment type="caution">
    <text evidence="2">The sequence shown here is derived from an EMBL/GenBank/DDBJ whole genome shotgun (WGS) entry which is preliminary data.</text>
</comment>
<dbReference type="AlphaFoldDB" id="A0AAV1YH68"/>
<dbReference type="Proteomes" id="UP001497480">
    <property type="component" value="Unassembled WGS sequence"/>
</dbReference>
<evidence type="ECO:0000313" key="3">
    <source>
        <dbReference type="Proteomes" id="UP001497480"/>
    </source>
</evidence>
<dbReference type="PANTHER" id="PTHR45642">
    <property type="entry name" value="GDSL ESTERASE/LIPASE EXL3"/>
    <property type="match status" value="1"/>
</dbReference>
<sequence length="373" mass="41226">MLLFKKLPYYSSSSLMNSICLSLILHFIVLVFVSCKTTGLVKLPPNVSVPAVLVFGDSIMDTGNNNNNMKTSARCNFAPYGRDLRGGIPTGRFSNGKVPSDLLVEEFGIKEFLPAYLDPNLQPSDLATGVNFASGGAGFDPLTSQVADAIPLSGQVEMFKEYIGRLEGLVGEDRTNFILTNTLFIVGLGTNDISNSYFLSHIRQLQYDVPSYADIIVNSASNLLQELYQLGARRIGVFNIPPVGCVPFQRTMAGGIERKCVESYNDAVELLNSKLSKQINSLSQNFPNSRIVYMDVYSPILDIIIDPQKYGYKVGDRGCCGTGTIEVTFLCNHLDSTCSNVLDYVFWDSFHPTESVYRKLVVSILQKYLYQLV</sequence>
<dbReference type="GO" id="GO:0005576">
    <property type="term" value="C:extracellular region"/>
    <property type="evidence" value="ECO:0007669"/>
    <property type="project" value="TreeGrafter"/>
</dbReference>
<dbReference type="GO" id="GO:0016298">
    <property type="term" value="F:lipase activity"/>
    <property type="evidence" value="ECO:0007669"/>
    <property type="project" value="InterPro"/>
</dbReference>
<organism evidence="2 3">
    <name type="scientific">Lupinus luteus</name>
    <name type="common">European yellow lupine</name>
    <dbReference type="NCBI Taxonomy" id="3873"/>
    <lineage>
        <taxon>Eukaryota</taxon>
        <taxon>Viridiplantae</taxon>
        <taxon>Streptophyta</taxon>
        <taxon>Embryophyta</taxon>
        <taxon>Tracheophyta</taxon>
        <taxon>Spermatophyta</taxon>
        <taxon>Magnoliopsida</taxon>
        <taxon>eudicotyledons</taxon>
        <taxon>Gunneridae</taxon>
        <taxon>Pentapetalae</taxon>
        <taxon>rosids</taxon>
        <taxon>fabids</taxon>
        <taxon>Fabales</taxon>
        <taxon>Fabaceae</taxon>
        <taxon>Papilionoideae</taxon>
        <taxon>50 kb inversion clade</taxon>
        <taxon>genistoids sensu lato</taxon>
        <taxon>core genistoids</taxon>
        <taxon>Genisteae</taxon>
        <taxon>Lupinus</taxon>
    </lineage>
</organism>
<name>A0AAV1YH68_LUPLU</name>
<gene>
    <name evidence="2" type="ORF">LLUT_LOCUS34255</name>
</gene>
<dbReference type="FunFam" id="3.40.50.1110:FF:000003">
    <property type="entry name" value="GDSL esterase/lipase APG"/>
    <property type="match status" value="1"/>
</dbReference>
<evidence type="ECO:0000313" key="2">
    <source>
        <dbReference type="EMBL" id="CAL0333195.1"/>
    </source>
</evidence>
<reference evidence="2 3" key="1">
    <citation type="submission" date="2024-03" db="EMBL/GenBank/DDBJ databases">
        <authorList>
            <person name="Martinez-Hernandez J."/>
        </authorList>
    </citation>
    <scope>NUCLEOTIDE SEQUENCE [LARGE SCALE GENOMIC DNA]</scope>
</reference>
<proteinExistence type="inferred from homology"/>
<evidence type="ECO:0008006" key="4">
    <source>
        <dbReference type="Google" id="ProtNLM"/>
    </source>
</evidence>
<keyword evidence="3" id="KW-1185">Reference proteome</keyword>
<dbReference type="InterPro" id="IPR001087">
    <property type="entry name" value="GDSL"/>
</dbReference>
<dbReference type="CDD" id="cd01837">
    <property type="entry name" value="SGNH_plant_lipase_like"/>
    <property type="match status" value="1"/>
</dbReference>
<dbReference type="Gene3D" id="3.40.50.1110">
    <property type="entry name" value="SGNH hydrolase"/>
    <property type="match status" value="1"/>
</dbReference>